<evidence type="ECO:0008006" key="4">
    <source>
        <dbReference type="Google" id="ProtNLM"/>
    </source>
</evidence>
<dbReference type="Proteomes" id="UP000276770">
    <property type="component" value="Unassembled WGS sequence"/>
</dbReference>
<organism evidence="2 3">
    <name type="scientific">Falsibacillus albus</name>
    <dbReference type="NCBI Taxonomy" id="2478915"/>
    <lineage>
        <taxon>Bacteria</taxon>
        <taxon>Bacillati</taxon>
        <taxon>Bacillota</taxon>
        <taxon>Bacilli</taxon>
        <taxon>Bacillales</taxon>
        <taxon>Bacillaceae</taxon>
        <taxon>Falsibacillus</taxon>
    </lineage>
</organism>
<feature type="transmembrane region" description="Helical" evidence="1">
    <location>
        <begin position="5"/>
        <end position="22"/>
    </location>
</feature>
<dbReference type="AlphaFoldDB" id="A0A3L7JVT5"/>
<comment type="caution">
    <text evidence="2">The sequence shown here is derived from an EMBL/GenBank/DDBJ whole genome shotgun (WGS) entry which is preliminary data.</text>
</comment>
<keyword evidence="1" id="KW-0812">Transmembrane</keyword>
<sequence>MNKGILRWVWIILLAGLLIYLASIGETAYVWIILQIVIVISFFGRLLDAKKENRKVSLLLVIGTVCSVLLLGMRIFDL</sequence>
<evidence type="ECO:0000313" key="3">
    <source>
        <dbReference type="Proteomes" id="UP000276770"/>
    </source>
</evidence>
<gene>
    <name evidence="2" type="ORF">D9X91_14045</name>
</gene>
<protein>
    <recommendedName>
        <fullName evidence="4">DUF3953 domain-containing protein</fullName>
    </recommendedName>
</protein>
<keyword evidence="1" id="KW-1133">Transmembrane helix</keyword>
<keyword evidence="3" id="KW-1185">Reference proteome</keyword>
<feature type="transmembrane region" description="Helical" evidence="1">
    <location>
        <begin position="28"/>
        <end position="47"/>
    </location>
</feature>
<dbReference type="RefSeq" id="WP_121681263.1">
    <property type="nucleotide sequence ID" value="NZ_RCVZ01000009.1"/>
</dbReference>
<reference evidence="2 3" key="1">
    <citation type="submission" date="2018-10" db="EMBL/GenBank/DDBJ databases">
        <title>Falsibacillus sp. genome draft.</title>
        <authorList>
            <person name="Shi S."/>
        </authorList>
    </citation>
    <scope>NUCLEOTIDE SEQUENCE [LARGE SCALE GENOMIC DNA]</scope>
    <source>
        <strain evidence="2 3">GY 10110</strain>
    </source>
</reference>
<feature type="transmembrane region" description="Helical" evidence="1">
    <location>
        <begin position="56"/>
        <end position="76"/>
    </location>
</feature>
<dbReference type="EMBL" id="RCVZ01000009">
    <property type="protein sequence ID" value="RLQ94650.1"/>
    <property type="molecule type" value="Genomic_DNA"/>
</dbReference>
<keyword evidence="1" id="KW-0472">Membrane</keyword>
<name>A0A3L7JVT5_9BACI</name>
<accession>A0A3L7JVT5</accession>
<evidence type="ECO:0000256" key="1">
    <source>
        <dbReference type="SAM" id="Phobius"/>
    </source>
</evidence>
<proteinExistence type="predicted"/>
<evidence type="ECO:0000313" key="2">
    <source>
        <dbReference type="EMBL" id="RLQ94650.1"/>
    </source>
</evidence>